<evidence type="ECO:0000256" key="7">
    <source>
        <dbReference type="ARBA" id="ARBA00037256"/>
    </source>
</evidence>
<dbReference type="Ensembl" id="ENSMLUT00000030909.1">
    <property type="protein sequence ID" value="ENSMLUP00000020196.1"/>
    <property type="gene ID" value="ENSMLUG00000027456.1"/>
</dbReference>
<dbReference type="InterPro" id="IPR010977">
    <property type="entry name" value="Aromatic_deC"/>
</dbReference>
<dbReference type="STRING" id="59463.ENSMLUP00000020196"/>
<dbReference type="HOGENOM" id="CLU_3302126_0_0_1"/>
<dbReference type="PANTHER" id="PTHR11999">
    <property type="entry name" value="GROUP II PYRIDOXAL-5-PHOSPHATE DECARBOXYLASE"/>
    <property type="match status" value="1"/>
</dbReference>
<comment type="pathway">
    <text evidence="8">Catecholamine biosynthesis; dopamine biosynthesis; dopamine from L-tyrosine: step 2/2.</text>
</comment>
<dbReference type="EC" id="4.1.1.28" evidence="9"/>
<dbReference type="InParanoid" id="G1Q913"/>
<evidence type="ECO:0000256" key="2">
    <source>
        <dbReference type="ARBA" id="ARBA00011738"/>
    </source>
</evidence>
<evidence type="ECO:0000256" key="5">
    <source>
        <dbReference type="ARBA" id="ARBA00022898"/>
    </source>
</evidence>
<dbReference type="GO" id="GO:0005737">
    <property type="term" value="C:cytoplasm"/>
    <property type="evidence" value="ECO:0007669"/>
    <property type="project" value="TreeGrafter"/>
</dbReference>
<comment type="similarity">
    <text evidence="12">Belongs to the group II decarboxylase family.</text>
</comment>
<evidence type="ECO:0000313" key="14">
    <source>
        <dbReference type="Proteomes" id="UP000001074"/>
    </source>
</evidence>
<comment type="subunit">
    <text evidence="2">Homodimer.</text>
</comment>
<keyword evidence="14" id="KW-1185">Reference proteome</keyword>
<dbReference type="EMBL" id="AAPE02072626">
    <property type="status" value="NOT_ANNOTATED_CDS"/>
    <property type="molecule type" value="Genomic_DNA"/>
</dbReference>
<evidence type="ECO:0000256" key="4">
    <source>
        <dbReference type="ARBA" id="ARBA00022793"/>
    </source>
</evidence>
<dbReference type="GO" id="GO:0042423">
    <property type="term" value="P:catecholamine biosynthetic process"/>
    <property type="evidence" value="ECO:0007669"/>
    <property type="project" value="UniProtKB-KW"/>
</dbReference>
<dbReference type="InterPro" id="IPR015421">
    <property type="entry name" value="PyrdxlP-dep_Trfase_major"/>
</dbReference>
<reference evidence="13" key="2">
    <citation type="submission" date="2025-08" db="UniProtKB">
        <authorList>
            <consortium name="Ensembl"/>
        </authorList>
    </citation>
    <scope>IDENTIFICATION</scope>
</reference>
<evidence type="ECO:0000256" key="12">
    <source>
        <dbReference type="RuleBase" id="RU000382"/>
    </source>
</evidence>
<dbReference type="GO" id="GO:0030170">
    <property type="term" value="F:pyridoxal phosphate binding"/>
    <property type="evidence" value="ECO:0007669"/>
    <property type="project" value="InterPro"/>
</dbReference>
<evidence type="ECO:0000256" key="6">
    <source>
        <dbReference type="ARBA" id="ARBA00023239"/>
    </source>
</evidence>
<dbReference type="AlphaFoldDB" id="G1Q913"/>
<dbReference type="SUPFAM" id="SSF53383">
    <property type="entry name" value="PLP-dependent transferases"/>
    <property type="match status" value="1"/>
</dbReference>
<evidence type="ECO:0000256" key="8">
    <source>
        <dbReference type="ARBA" id="ARBA00037889"/>
    </source>
</evidence>
<keyword evidence="6 12" id="KW-0456">Lyase</keyword>
<protein>
    <recommendedName>
        <fullName evidence="10">Aromatic-L-amino-acid decarboxylase</fullName>
        <ecNumber evidence="9">4.1.1.28</ecNumber>
    </recommendedName>
    <alternativeName>
        <fullName evidence="11">DOPA decarboxylase</fullName>
    </alternativeName>
</protein>
<sequence length="40" mass="4162">AASPACTELETVMLDWLGKMLRLPETFLAEKGGAGGGVIQ</sequence>
<organism evidence="13 14">
    <name type="scientific">Myotis lucifugus</name>
    <name type="common">Little brown bat</name>
    <dbReference type="NCBI Taxonomy" id="59463"/>
    <lineage>
        <taxon>Eukaryota</taxon>
        <taxon>Metazoa</taxon>
        <taxon>Chordata</taxon>
        <taxon>Craniata</taxon>
        <taxon>Vertebrata</taxon>
        <taxon>Euteleostomi</taxon>
        <taxon>Mammalia</taxon>
        <taxon>Eutheria</taxon>
        <taxon>Laurasiatheria</taxon>
        <taxon>Chiroptera</taxon>
        <taxon>Yangochiroptera</taxon>
        <taxon>Vespertilionidae</taxon>
        <taxon>Myotis</taxon>
    </lineage>
</organism>
<keyword evidence="3" id="KW-0127">Catecholamine biosynthesis</keyword>
<evidence type="ECO:0000256" key="9">
    <source>
        <dbReference type="ARBA" id="ARBA00038886"/>
    </source>
</evidence>
<dbReference type="eggNOG" id="KOG0628">
    <property type="taxonomic scope" value="Eukaryota"/>
</dbReference>
<dbReference type="PANTHER" id="PTHR11999:SF167">
    <property type="entry name" value="AROMATIC-L-AMINO-ACID DECARBOXYLASE"/>
    <property type="match status" value="1"/>
</dbReference>
<reference evidence="13 14" key="1">
    <citation type="journal article" date="2011" name="Nature">
        <title>A high-resolution map of human evolutionary constraint using 29 mammals.</title>
        <authorList>
            <person name="Lindblad-Toh K."/>
            <person name="Garber M."/>
            <person name="Zuk O."/>
            <person name="Lin M.F."/>
            <person name="Parker B.J."/>
            <person name="Washietl S."/>
            <person name="Kheradpour P."/>
            <person name="Ernst J."/>
            <person name="Jordan G."/>
            <person name="Mauceli E."/>
            <person name="Ward L.D."/>
            <person name="Lowe C.B."/>
            <person name="Holloway A.K."/>
            <person name="Clamp M."/>
            <person name="Gnerre S."/>
            <person name="Alfoldi J."/>
            <person name="Beal K."/>
            <person name="Chang J."/>
            <person name="Clawson H."/>
            <person name="Cuff J."/>
            <person name="Di Palma F."/>
            <person name="Fitzgerald S."/>
            <person name="Flicek P."/>
            <person name="Guttman M."/>
            <person name="Hubisz M.J."/>
            <person name="Jaffe D.B."/>
            <person name="Jungreis I."/>
            <person name="Kent W.J."/>
            <person name="Kostka D."/>
            <person name="Lara M."/>
            <person name="Martins A.L."/>
            <person name="Massingham T."/>
            <person name="Moltke I."/>
            <person name="Raney B.J."/>
            <person name="Rasmussen M.D."/>
            <person name="Robinson J."/>
            <person name="Stark A."/>
            <person name="Vilella A.J."/>
            <person name="Wen J."/>
            <person name="Xie X."/>
            <person name="Zody M.C."/>
            <person name="Baldwin J."/>
            <person name="Bloom T."/>
            <person name="Chin C.W."/>
            <person name="Heiman D."/>
            <person name="Nicol R."/>
            <person name="Nusbaum C."/>
            <person name="Young S."/>
            <person name="Wilkinson J."/>
            <person name="Worley K.C."/>
            <person name="Kovar C.L."/>
            <person name="Muzny D.M."/>
            <person name="Gibbs R.A."/>
            <person name="Cree A."/>
            <person name="Dihn H.H."/>
            <person name="Fowler G."/>
            <person name="Jhangiani S."/>
            <person name="Joshi V."/>
            <person name="Lee S."/>
            <person name="Lewis L.R."/>
            <person name="Nazareth L.V."/>
            <person name="Okwuonu G."/>
            <person name="Santibanez J."/>
            <person name="Warren W.C."/>
            <person name="Mardis E.R."/>
            <person name="Weinstock G.M."/>
            <person name="Wilson R.K."/>
            <person name="Delehaunty K."/>
            <person name="Dooling D."/>
            <person name="Fronik C."/>
            <person name="Fulton L."/>
            <person name="Fulton B."/>
            <person name="Graves T."/>
            <person name="Minx P."/>
            <person name="Sodergren E."/>
            <person name="Birney E."/>
            <person name="Margulies E.H."/>
            <person name="Herrero J."/>
            <person name="Green E.D."/>
            <person name="Haussler D."/>
            <person name="Siepel A."/>
            <person name="Goldman N."/>
            <person name="Pollard K.S."/>
            <person name="Pedersen J.S."/>
            <person name="Lander E.S."/>
            <person name="Kellis M."/>
        </authorList>
    </citation>
    <scope>NUCLEOTIDE SEQUENCE [LARGE SCALE GENOMIC DNA]</scope>
</reference>
<dbReference type="Proteomes" id="UP000001074">
    <property type="component" value="Unassembled WGS sequence"/>
</dbReference>
<dbReference type="InterPro" id="IPR002129">
    <property type="entry name" value="PyrdxlP-dep_de-COase"/>
</dbReference>
<evidence type="ECO:0000256" key="11">
    <source>
        <dbReference type="ARBA" id="ARBA00041275"/>
    </source>
</evidence>
<dbReference type="GO" id="GO:0019752">
    <property type="term" value="P:carboxylic acid metabolic process"/>
    <property type="evidence" value="ECO:0007669"/>
    <property type="project" value="InterPro"/>
</dbReference>
<name>G1Q913_MYOLU</name>
<dbReference type="GO" id="GO:0006520">
    <property type="term" value="P:amino acid metabolic process"/>
    <property type="evidence" value="ECO:0007669"/>
    <property type="project" value="InterPro"/>
</dbReference>
<dbReference type="Pfam" id="PF00282">
    <property type="entry name" value="Pyridoxal_deC"/>
    <property type="match status" value="1"/>
</dbReference>
<dbReference type="GO" id="GO:0004058">
    <property type="term" value="F:aromatic-L-amino-acid decarboxylase activity"/>
    <property type="evidence" value="ECO:0007669"/>
    <property type="project" value="UniProtKB-EC"/>
</dbReference>
<comment type="function">
    <text evidence="7">Catalyzes the decarboxylation of L-3,4-dihydroxyphenylalanine (DOPA) to dopamine and L-5-hydroxytryptophan to serotonin.</text>
</comment>
<keyword evidence="5 12" id="KW-0663">Pyridoxal phosphate</keyword>
<evidence type="ECO:0000256" key="1">
    <source>
        <dbReference type="ARBA" id="ARBA00001933"/>
    </source>
</evidence>
<dbReference type="GO" id="GO:0042427">
    <property type="term" value="P:serotonin biosynthetic process"/>
    <property type="evidence" value="ECO:0007669"/>
    <property type="project" value="TreeGrafter"/>
</dbReference>
<dbReference type="InterPro" id="IPR015424">
    <property type="entry name" value="PyrdxlP-dep_Trfase"/>
</dbReference>
<dbReference type="Gene3D" id="3.40.640.10">
    <property type="entry name" value="Type I PLP-dependent aspartate aminotransferase-like (Major domain)"/>
    <property type="match status" value="1"/>
</dbReference>
<evidence type="ECO:0000256" key="3">
    <source>
        <dbReference type="ARBA" id="ARBA00022584"/>
    </source>
</evidence>
<comment type="cofactor">
    <cofactor evidence="1 12">
        <name>pyridoxal 5'-phosphate</name>
        <dbReference type="ChEBI" id="CHEBI:597326"/>
    </cofactor>
</comment>
<dbReference type="PRINTS" id="PR00800">
    <property type="entry name" value="YHDCRBOXLASE"/>
</dbReference>
<reference evidence="13" key="3">
    <citation type="submission" date="2025-09" db="UniProtKB">
        <authorList>
            <consortium name="Ensembl"/>
        </authorList>
    </citation>
    <scope>IDENTIFICATION</scope>
</reference>
<proteinExistence type="inferred from homology"/>
<evidence type="ECO:0000313" key="13">
    <source>
        <dbReference type="Ensembl" id="ENSMLUP00000020196.1"/>
    </source>
</evidence>
<evidence type="ECO:0000256" key="10">
    <source>
        <dbReference type="ARBA" id="ARBA00040968"/>
    </source>
</evidence>
<keyword evidence="4" id="KW-0210">Decarboxylase</keyword>
<accession>G1Q913</accession>